<protein>
    <submittedName>
        <fullName evidence="2">Uncharacterized protein</fullName>
    </submittedName>
</protein>
<accession>A0ABY6MKN9</accession>
<sequence>MVYREVCTEVSQTAVSVLTNTPKHVSAKGTHAVPHTEAMRWDEVTHAAEVQNPEQSGIITKIVDVAAIGTRIFILPREVSRRLERPREVSRSHSSWRNEQGLLKPYP</sequence>
<dbReference type="Proteomes" id="UP001163156">
    <property type="component" value="Chromosome"/>
</dbReference>
<evidence type="ECO:0000313" key="2">
    <source>
        <dbReference type="EMBL" id="UZD24321.1"/>
    </source>
</evidence>
<organism evidence="2 3">
    <name type="scientific">Algoriphagus halophytocola</name>
    <dbReference type="NCBI Taxonomy" id="2991499"/>
    <lineage>
        <taxon>Bacteria</taxon>
        <taxon>Pseudomonadati</taxon>
        <taxon>Bacteroidota</taxon>
        <taxon>Cytophagia</taxon>
        <taxon>Cytophagales</taxon>
        <taxon>Cyclobacteriaceae</taxon>
        <taxon>Algoriphagus</taxon>
    </lineage>
</organism>
<name>A0ABY6MKN9_9BACT</name>
<evidence type="ECO:0000256" key="1">
    <source>
        <dbReference type="SAM" id="MobiDB-lite"/>
    </source>
</evidence>
<keyword evidence="3" id="KW-1185">Reference proteome</keyword>
<evidence type="ECO:0000313" key="3">
    <source>
        <dbReference type="Proteomes" id="UP001163156"/>
    </source>
</evidence>
<reference evidence="2" key="1">
    <citation type="submission" date="2022-10" db="EMBL/GenBank/DDBJ databases">
        <title>Algoriphagus sp. a novel bacteria isolate from halophytes salicornia europaea.</title>
        <authorList>
            <person name="Peng Y."/>
            <person name="Jiang L."/>
            <person name="Lee J."/>
        </authorList>
    </citation>
    <scope>NUCLEOTIDE SEQUENCE</scope>
    <source>
        <strain evidence="2">TR-M5</strain>
    </source>
</reference>
<dbReference type="RefSeq" id="WP_264811037.1">
    <property type="nucleotide sequence ID" value="NZ_CP110226.1"/>
</dbReference>
<proteinExistence type="predicted"/>
<gene>
    <name evidence="2" type="ORF">OM944_07415</name>
</gene>
<dbReference type="EMBL" id="CP110226">
    <property type="protein sequence ID" value="UZD24321.1"/>
    <property type="molecule type" value="Genomic_DNA"/>
</dbReference>
<feature type="region of interest" description="Disordered" evidence="1">
    <location>
        <begin position="83"/>
        <end position="107"/>
    </location>
</feature>